<dbReference type="PANTHER" id="PTHR31082:SF4">
    <property type="entry name" value="PHEROMONE-REGULATED MEMBRANE PROTEIN 10"/>
    <property type="match status" value="1"/>
</dbReference>
<reference evidence="9" key="1">
    <citation type="journal article" date="2018" name="Int. J. Syst. Evol. Microbiol.">
        <title>Carboxylicivirga sediminis sp. nov., isolated from coastal sediment.</title>
        <authorList>
            <person name="Wang F.Q."/>
            <person name="Ren L.H."/>
            <person name="Zou R.J."/>
            <person name="Sun Y.Z."/>
            <person name="Liu X.J."/>
            <person name="Jiang F."/>
            <person name="Liu L.J."/>
        </authorList>
    </citation>
    <scope>NUCLEOTIDE SEQUENCE</scope>
    <source>
        <strain evidence="9">JR1</strain>
    </source>
</reference>
<evidence type="ECO:0000313" key="9">
    <source>
        <dbReference type="EMBL" id="MBR8537744.1"/>
    </source>
</evidence>
<dbReference type="RefSeq" id="WP_212192769.1">
    <property type="nucleotide sequence ID" value="NZ_JAGTAR010000039.1"/>
</dbReference>
<accession>A0A941F764</accession>
<dbReference type="Pfam" id="PF06738">
    <property type="entry name" value="ThrE"/>
    <property type="match status" value="1"/>
</dbReference>
<dbReference type="Proteomes" id="UP000679220">
    <property type="component" value="Unassembled WGS sequence"/>
</dbReference>
<keyword evidence="10" id="KW-1185">Reference proteome</keyword>
<dbReference type="PANTHER" id="PTHR31082">
    <property type="entry name" value="PHEROMONE-REGULATED MEMBRANE PROTEIN 10"/>
    <property type="match status" value="1"/>
</dbReference>
<sequence>MQIPQQYKFIVQLGKALHIYGVPSYKSQIYLTEISEKKDIKGSFMDTPTWINYVFYEEDEHTYNHVECVPPGELNLGALSQVVEITNNVITNELNFAEAKEQIIELQNKPNSYNKLVELLSFMFSAGSFCVLLNTNWLSVIVATFIGALVYGITLMARHSSYLRSTLESMVAFGATITTGLLSTVLPELNISMTILASIIVFIPGLSLTTALEEITSRSLVSGTAKLFDALVSLFKQFFGVVLGLALLPLFIEIKPHVVIDDIPQWVDFAAILILSLSLMPVFKVRPKDIPLGMVTGFVCFYTTLLLGFTGILVSIFFGTIVAVAISKLFTHLTKVPRLVYLIPGIIMLVPGSKAFIGLSTLFLDAQVSNSNMGEQVLYIFMGIIGGLIFSGTFMDRRLGKNLNQTDQLFKR</sequence>
<feature type="transmembrane region" description="Helical" evidence="6">
    <location>
        <begin position="376"/>
        <end position="395"/>
    </location>
</feature>
<dbReference type="AlphaFoldDB" id="A0A941F764"/>
<dbReference type="EMBL" id="JAGTAR010000039">
    <property type="protein sequence ID" value="MBR8537744.1"/>
    <property type="molecule type" value="Genomic_DNA"/>
</dbReference>
<organism evidence="9 10">
    <name type="scientific">Carboxylicivirga sediminis</name>
    <dbReference type="NCBI Taxonomy" id="2006564"/>
    <lineage>
        <taxon>Bacteria</taxon>
        <taxon>Pseudomonadati</taxon>
        <taxon>Bacteroidota</taxon>
        <taxon>Bacteroidia</taxon>
        <taxon>Marinilabiliales</taxon>
        <taxon>Marinilabiliaceae</taxon>
        <taxon>Carboxylicivirga</taxon>
    </lineage>
</organism>
<keyword evidence="3 6" id="KW-1133">Transmembrane helix</keyword>
<evidence type="ECO:0000259" key="7">
    <source>
        <dbReference type="Pfam" id="PF06738"/>
    </source>
</evidence>
<reference evidence="9" key="2">
    <citation type="submission" date="2021-04" db="EMBL/GenBank/DDBJ databases">
        <authorList>
            <person name="Zhang T."/>
            <person name="Zhang Y."/>
            <person name="Lu D."/>
            <person name="Zuo D."/>
            <person name="Du Z."/>
        </authorList>
    </citation>
    <scope>NUCLEOTIDE SEQUENCE</scope>
    <source>
        <strain evidence="9">JR1</strain>
    </source>
</reference>
<feature type="transmembrane region" description="Helical" evidence="6">
    <location>
        <begin position="169"/>
        <end position="187"/>
    </location>
</feature>
<feature type="transmembrane region" description="Helical" evidence="6">
    <location>
        <begin position="263"/>
        <end position="283"/>
    </location>
</feature>
<comment type="subcellular location">
    <subcellularLocation>
        <location evidence="1">Membrane</location>
        <topology evidence="1">Multi-pass membrane protein</topology>
    </subcellularLocation>
</comment>
<feature type="domain" description="Threonine/serine exporter-like N-terminal" evidence="7">
    <location>
        <begin position="9"/>
        <end position="247"/>
    </location>
</feature>
<protein>
    <submittedName>
        <fullName evidence="9">Threonine/serine exporter family protein</fullName>
    </submittedName>
</protein>
<feature type="transmembrane region" description="Helical" evidence="6">
    <location>
        <begin position="227"/>
        <end position="251"/>
    </location>
</feature>
<evidence type="ECO:0000256" key="3">
    <source>
        <dbReference type="ARBA" id="ARBA00022989"/>
    </source>
</evidence>
<evidence type="ECO:0000256" key="4">
    <source>
        <dbReference type="ARBA" id="ARBA00023136"/>
    </source>
</evidence>
<feature type="transmembrane region" description="Helical" evidence="6">
    <location>
        <begin position="295"/>
        <end position="327"/>
    </location>
</feature>
<keyword evidence="2 6" id="KW-0812">Transmembrane</keyword>
<comment type="similarity">
    <text evidence="5">Belongs to the ThrE exporter (TC 2.A.79) family.</text>
</comment>
<feature type="transmembrane region" description="Helical" evidence="6">
    <location>
        <begin position="193"/>
        <end position="215"/>
    </location>
</feature>
<evidence type="ECO:0000256" key="1">
    <source>
        <dbReference type="ARBA" id="ARBA00004141"/>
    </source>
</evidence>
<evidence type="ECO:0000256" key="2">
    <source>
        <dbReference type="ARBA" id="ARBA00022692"/>
    </source>
</evidence>
<dbReference type="Pfam" id="PF12821">
    <property type="entry name" value="ThrE_2"/>
    <property type="match status" value="1"/>
</dbReference>
<evidence type="ECO:0000259" key="8">
    <source>
        <dbReference type="Pfam" id="PF12821"/>
    </source>
</evidence>
<feature type="domain" description="Threonine/Serine exporter ThrE" evidence="8">
    <location>
        <begin position="270"/>
        <end position="391"/>
    </location>
</feature>
<gene>
    <name evidence="9" type="ORF">KDU71_19390</name>
</gene>
<dbReference type="GO" id="GO:0016020">
    <property type="term" value="C:membrane"/>
    <property type="evidence" value="ECO:0007669"/>
    <property type="project" value="UniProtKB-SubCell"/>
</dbReference>
<evidence type="ECO:0000256" key="6">
    <source>
        <dbReference type="SAM" id="Phobius"/>
    </source>
</evidence>
<comment type="caution">
    <text evidence="9">The sequence shown here is derived from an EMBL/GenBank/DDBJ whole genome shotgun (WGS) entry which is preliminary data.</text>
</comment>
<evidence type="ECO:0000256" key="5">
    <source>
        <dbReference type="ARBA" id="ARBA00034125"/>
    </source>
</evidence>
<dbReference type="InterPro" id="IPR051361">
    <property type="entry name" value="ThrE/Ser_Exporter"/>
</dbReference>
<dbReference type="InterPro" id="IPR024528">
    <property type="entry name" value="ThrE_2"/>
</dbReference>
<feature type="transmembrane region" description="Helical" evidence="6">
    <location>
        <begin position="140"/>
        <end position="157"/>
    </location>
</feature>
<dbReference type="GO" id="GO:0022857">
    <property type="term" value="F:transmembrane transporter activity"/>
    <property type="evidence" value="ECO:0007669"/>
    <property type="project" value="InterPro"/>
</dbReference>
<dbReference type="InterPro" id="IPR010619">
    <property type="entry name" value="ThrE-like_N"/>
</dbReference>
<proteinExistence type="inferred from homology"/>
<keyword evidence="4 6" id="KW-0472">Membrane</keyword>
<evidence type="ECO:0000313" key="10">
    <source>
        <dbReference type="Proteomes" id="UP000679220"/>
    </source>
</evidence>
<feature type="transmembrane region" description="Helical" evidence="6">
    <location>
        <begin position="339"/>
        <end position="364"/>
    </location>
</feature>
<name>A0A941F764_9BACT</name>